<comment type="caution">
    <text evidence="2">The sequence shown here is derived from an EMBL/GenBank/DDBJ whole genome shotgun (WGS) entry which is preliminary data.</text>
</comment>
<protein>
    <submittedName>
        <fullName evidence="2">Uncharacterized protein</fullName>
    </submittedName>
</protein>
<reference evidence="2 3" key="1">
    <citation type="submission" date="2020-07" db="EMBL/GenBank/DDBJ databases">
        <title>Comparative genomics of pyrophilous fungi reveals a link between fire events and developmental genes.</title>
        <authorList>
            <consortium name="DOE Joint Genome Institute"/>
            <person name="Steindorff A.S."/>
            <person name="Carver A."/>
            <person name="Calhoun S."/>
            <person name="Stillman K."/>
            <person name="Liu H."/>
            <person name="Lipzen A."/>
            <person name="Pangilinan J."/>
            <person name="Labutti K."/>
            <person name="Bruns T.D."/>
            <person name="Grigoriev I.V."/>
        </authorList>
    </citation>
    <scope>NUCLEOTIDE SEQUENCE [LARGE SCALE GENOMIC DNA]</scope>
    <source>
        <strain evidence="2 3">CBS 144469</strain>
    </source>
</reference>
<keyword evidence="1" id="KW-0812">Transmembrane</keyword>
<dbReference type="AlphaFoldDB" id="A0A8H6HTW2"/>
<sequence length="103" mass="11917">MKTLAATLPVEPVMLVVVYLALRISARRHSKLGRRTHRGRSRRRRRRRKPVWALWRTSLGSNVNTKATTIDDRCDRRARHCDAGCRVSGYQRSGFEETADDLL</sequence>
<organism evidence="2 3">
    <name type="scientific">Ephemerocybe angulata</name>
    <dbReference type="NCBI Taxonomy" id="980116"/>
    <lineage>
        <taxon>Eukaryota</taxon>
        <taxon>Fungi</taxon>
        <taxon>Dikarya</taxon>
        <taxon>Basidiomycota</taxon>
        <taxon>Agaricomycotina</taxon>
        <taxon>Agaricomycetes</taxon>
        <taxon>Agaricomycetidae</taxon>
        <taxon>Agaricales</taxon>
        <taxon>Agaricineae</taxon>
        <taxon>Psathyrellaceae</taxon>
        <taxon>Ephemerocybe</taxon>
    </lineage>
</organism>
<accession>A0A8H6HTW2</accession>
<name>A0A8H6HTW2_9AGAR</name>
<evidence type="ECO:0000313" key="2">
    <source>
        <dbReference type="EMBL" id="KAF6752232.1"/>
    </source>
</evidence>
<evidence type="ECO:0000256" key="1">
    <source>
        <dbReference type="SAM" id="Phobius"/>
    </source>
</evidence>
<dbReference type="Proteomes" id="UP000521943">
    <property type="component" value="Unassembled WGS sequence"/>
</dbReference>
<evidence type="ECO:0000313" key="3">
    <source>
        <dbReference type="Proteomes" id="UP000521943"/>
    </source>
</evidence>
<gene>
    <name evidence="2" type="ORF">DFP72DRAFT_905387</name>
</gene>
<dbReference type="EMBL" id="JACGCI010000045">
    <property type="protein sequence ID" value="KAF6752232.1"/>
    <property type="molecule type" value="Genomic_DNA"/>
</dbReference>
<feature type="transmembrane region" description="Helical" evidence="1">
    <location>
        <begin position="6"/>
        <end position="26"/>
    </location>
</feature>
<keyword evidence="1" id="KW-1133">Transmembrane helix</keyword>
<keyword evidence="1" id="KW-0472">Membrane</keyword>
<proteinExistence type="predicted"/>
<keyword evidence="3" id="KW-1185">Reference proteome</keyword>